<feature type="non-terminal residue" evidence="1">
    <location>
        <position position="317"/>
    </location>
</feature>
<feature type="non-terminal residue" evidence="1">
    <location>
        <position position="1"/>
    </location>
</feature>
<organism evidence="1">
    <name type="scientific">Trepomonas sp. PC1</name>
    <dbReference type="NCBI Taxonomy" id="1076344"/>
    <lineage>
        <taxon>Eukaryota</taxon>
        <taxon>Metamonada</taxon>
        <taxon>Diplomonadida</taxon>
        <taxon>Hexamitidae</taxon>
        <taxon>Hexamitinae</taxon>
        <taxon>Trepomonas</taxon>
    </lineage>
</organism>
<accession>A0A146JZB1</accession>
<name>A0A146JZB1_9EUKA</name>
<gene>
    <name evidence="1" type="ORF">TPC1_31766</name>
</gene>
<dbReference type="AlphaFoldDB" id="A0A146JZB1"/>
<sequence length="317" mass="36589">SDLQSSDLNIGQLSWLHQYREHSDYFDELNDLKPTSQIAYVVQMYYTTNQLICKINDLRNKQLEDIVIAKQFQASNELRTAMIGLLLACEQITEDGAGVKFICPNNKLKHHVTVNLRSFVVEKRLSPYVPKNKKNPHNNMDLGVAIIFQASRLGIQFDQSNTTKNLIHRVNWSTEPLWHDRVFESNHPNTAFKNVQIHVENQNLETLNQQIPVTQNVILESVRETTQEAIQQRLEESHQNNAEQRGLEIAQIELQPAEVFETQQVTIARAQSPKQAEPKDMRKTISIKANLPQDKTQIDQLITFICQQLDIIEMKIE</sequence>
<protein>
    <submittedName>
        <fullName evidence="1">Uncharacterized protein</fullName>
    </submittedName>
</protein>
<reference evidence="1" key="1">
    <citation type="submission" date="2015-07" db="EMBL/GenBank/DDBJ databases">
        <title>Adaptation to a free-living lifestyle via gene acquisitions in the diplomonad Trepomonas sp. PC1.</title>
        <authorList>
            <person name="Xu F."/>
            <person name="Jerlstrom-Hultqvist J."/>
            <person name="Kolisko M."/>
            <person name="Simpson A.G.B."/>
            <person name="Roger A.J."/>
            <person name="Svard S.G."/>
            <person name="Andersson J.O."/>
        </authorList>
    </citation>
    <scope>NUCLEOTIDE SEQUENCE</scope>
    <source>
        <strain evidence="1">PC1</strain>
    </source>
</reference>
<dbReference type="EMBL" id="GDID01007867">
    <property type="protein sequence ID" value="JAP88739.1"/>
    <property type="molecule type" value="Transcribed_RNA"/>
</dbReference>
<proteinExistence type="predicted"/>
<evidence type="ECO:0000313" key="1">
    <source>
        <dbReference type="EMBL" id="JAP88739.1"/>
    </source>
</evidence>